<dbReference type="InterPro" id="IPR045063">
    <property type="entry name" value="Dynamin_N"/>
</dbReference>
<comment type="subcellular location">
    <subcellularLocation>
        <location evidence="1">Membrane</location>
    </subcellularLocation>
</comment>
<evidence type="ECO:0000259" key="7">
    <source>
        <dbReference type="PROSITE" id="PS51718"/>
    </source>
</evidence>
<name>A0A820FT51_9BILA</name>
<proteinExistence type="predicted"/>
<keyword evidence="2" id="KW-0547">Nucleotide-binding</keyword>
<keyword evidence="5" id="KW-0342">GTP-binding</keyword>
<dbReference type="InterPro" id="IPR027094">
    <property type="entry name" value="Mitofusin_fam"/>
</dbReference>
<evidence type="ECO:0000256" key="2">
    <source>
        <dbReference type="ARBA" id="ARBA00022741"/>
    </source>
</evidence>
<dbReference type="Proteomes" id="UP000663868">
    <property type="component" value="Unassembled WGS sequence"/>
</dbReference>
<evidence type="ECO:0000256" key="6">
    <source>
        <dbReference type="ARBA" id="ARBA00023136"/>
    </source>
</evidence>
<evidence type="ECO:0000256" key="4">
    <source>
        <dbReference type="ARBA" id="ARBA00023054"/>
    </source>
</evidence>
<dbReference type="GO" id="GO:0005741">
    <property type="term" value="C:mitochondrial outer membrane"/>
    <property type="evidence" value="ECO:0007669"/>
    <property type="project" value="TreeGrafter"/>
</dbReference>
<feature type="domain" description="Dynamin-type G" evidence="7">
    <location>
        <begin position="90"/>
        <end position="174"/>
    </location>
</feature>
<evidence type="ECO:0000256" key="1">
    <source>
        <dbReference type="ARBA" id="ARBA00004370"/>
    </source>
</evidence>
<evidence type="ECO:0000256" key="5">
    <source>
        <dbReference type="ARBA" id="ARBA00023134"/>
    </source>
</evidence>
<dbReference type="PANTHER" id="PTHR10465:SF3">
    <property type="entry name" value="TRANSMEMBRANE GTPASE MARF-RELATED"/>
    <property type="match status" value="1"/>
</dbReference>
<gene>
    <name evidence="8" type="ORF">KXQ929_LOCUS43707</name>
</gene>
<dbReference type="GO" id="GO:0051646">
    <property type="term" value="P:mitochondrion localization"/>
    <property type="evidence" value="ECO:0007669"/>
    <property type="project" value="TreeGrafter"/>
</dbReference>
<dbReference type="PANTHER" id="PTHR10465">
    <property type="entry name" value="TRANSMEMBRANE GTPASE FZO1"/>
    <property type="match status" value="1"/>
</dbReference>
<feature type="non-terminal residue" evidence="8">
    <location>
        <position position="1"/>
    </location>
</feature>
<organism evidence="8 9">
    <name type="scientific">Adineta steineri</name>
    <dbReference type="NCBI Taxonomy" id="433720"/>
    <lineage>
        <taxon>Eukaryota</taxon>
        <taxon>Metazoa</taxon>
        <taxon>Spiralia</taxon>
        <taxon>Gnathifera</taxon>
        <taxon>Rotifera</taxon>
        <taxon>Eurotatoria</taxon>
        <taxon>Bdelloidea</taxon>
        <taxon>Adinetida</taxon>
        <taxon>Adinetidae</taxon>
        <taxon>Adineta</taxon>
    </lineage>
</organism>
<dbReference type="GO" id="GO:0005525">
    <property type="term" value="F:GTP binding"/>
    <property type="evidence" value="ECO:0007669"/>
    <property type="project" value="UniProtKB-KW"/>
</dbReference>
<dbReference type="Pfam" id="PF00350">
    <property type="entry name" value="Dynamin_N"/>
    <property type="match status" value="1"/>
</dbReference>
<accession>A0A820FT51</accession>
<dbReference type="AlphaFoldDB" id="A0A820FT51"/>
<dbReference type="InterPro" id="IPR027417">
    <property type="entry name" value="P-loop_NTPase"/>
</dbReference>
<keyword evidence="6" id="KW-0472">Membrane</keyword>
<dbReference type="Gene3D" id="3.40.50.300">
    <property type="entry name" value="P-loop containing nucleotide triphosphate hydrolases"/>
    <property type="match status" value="1"/>
</dbReference>
<comment type="caution">
    <text evidence="8">The sequence shown here is derived from an EMBL/GenBank/DDBJ whole genome shotgun (WGS) entry which is preliminary data.</text>
</comment>
<dbReference type="PROSITE" id="PS51718">
    <property type="entry name" value="G_DYNAMIN_2"/>
    <property type="match status" value="1"/>
</dbReference>
<dbReference type="EMBL" id="CAJOBB010011862">
    <property type="protein sequence ID" value="CAF4267733.1"/>
    <property type="molecule type" value="Genomic_DNA"/>
</dbReference>
<reference evidence="8" key="1">
    <citation type="submission" date="2021-02" db="EMBL/GenBank/DDBJ databases">
        <authorList>
            <person name="Nowell W R."/>
        </authorList>
    </citation>
    <scope>NUCLEOTIDE SEQUENCE</scope>
</reference>
<dbReference type="GO" id="GO:0003924">
    <property type="term" value="F:GTPase activity"/>
    <property type="evidence" value="ECO:0007669"/>
    <property type="project" value="InterPro"/>
</dbReference>
<evidence type="ECO:0000256" key="3">
    <source>
        <dbReference type="ARBA" id="ARBA00022801"/>
    </source>
</evidence>
<evidence type="ECO:0000313" key="9">
    <source>
        <dbReference type="Proteomes" id="UP000663868"/>
    </source>
</evidence>
<dbReference type="InterPro" id="IPR030381">
    <property type="entry name" value="G_DYNAMIN_dom"/>
</dbReference>
<dbReference type="GO" id="GO:0008053">
    <property type="term" value="P:mitochondrial fusion"/>
    <property type="evidence" value="ECO:0007669"/>
    <property type="project" value="TreeGrafter"/>
</dbReference>
<sequence>MSGSIIRDKPTLLGAERQNSVTNNNSPLKLFTHAKTTITEIFKNIASYVNDSNKFLDDVKKSDKNLITPEKYVEIQELKEKVNRILTIISRDHMKVVFFGRTSNGKSTTMNAMLRERILPVGMGHTTNCFLQIEGTDKAEPYVLTPGSDEPKSISSLGTVGNALSREKLDSDSL</sequence>
<keyword evidence="3" id="KW-0378">Hydrolase</keyword>
<dbReference type="SUPFAM" id="SSF52540">
    <property type="entry name" value="P-loop containing nucleoside triphosphate hydrolases"/>
    <property type="match status" value="1"/>
</dbReference>
<keyword evidence="4" id="KW-0175">Coiled coil</keyword>
<protein>
    <recommendedName>
        <fullName evidence="7">Dynamin-type G domain-containing protein</fullName>
    </recommendedName>
</protein>
<evidence type="ECO:0000313" key="8">
    <source>
        <dbReference type="EMBL" id="CAF4267733.1"/>
    </source>
</evidence>